<dbReference type="InParanoid" id="A0A2P6NTY4"/>
<proteinExistence type="inferred from homology"/>
<dbReference type="Proteomes" id="UP000241769">
    <property type="component" value="Unassembled WGS sequence"/>
</dbReference>
<name>A0A2P6NTY4_9EUKA</name>
<dbReference type="InterPro" id="IPR034737">
    <property type="entry name" value="TCTP"/>
</dbReference>
<dbReference type="AlphaFoldDB" id="A0A2P6NTY4"/>
<dbReference type="GO" id="GO:0019954">
    <property type="term" value="P:asexual reproduction"/>
    <property type="evidence" value="ECO:0007669"/>
    <property type="project" value="UniProtKB-ARBA"/>
</dbReference>
<dbReference type="InterPro" id="IPR011057">
    <property type="entry name" value="Mss4-like_sf"/>
</dbReference>
<dbReference type="EMBL" id="MDYQ01000021">
    <property type="protein sequence ID" value="PRP87318.1"/>
    <property type="molecule type" value="Genomic_DNA"/>
</dbReference>
<dbReference type="PRINTS" id="PR01653">
    <property type="entry name" value="TCTPROTEIN"/>
</dbReference>
<dbReference type="GO" id="GO:0005737">
    <property type="term" value="C:cytoplasm"/>
    <property type="evidence" value="ECO:0007669"/>
    <property type="project" value="TreeGrafter"/>
</dbReference>
<dbReference type="GO" id="GO:0006907">
    <property type="term" value="P:pinocytosis"/>
    <property type="evidence" value="ECO:0007669"/>
    <property type="project" value="UniProtKB-ARBA"/>
</dbReference>
<dbReference type="GO" id="GO:0005509">
    <property type="term" value="F:calcium ion binding"/>
    <property type="evidence" value="ECO:0007669"/>
    <property type="project" value="TreeGrafter"/>
</dbReference>
<dbReference type="PROSITE" id="PS01002">
    <property type="entry name" value="TCTP_1"/>
    <property type="match status" value="1"/>
</dbReference>
<dbReference type="GO" id="GO:0030154">
    <property type="term" value="P:cell differentiation"/>
    <property type="evidence" value="ECO:0007669"/>
    <property type="project" value="UniProtKB-ARBA"/>
</dbReference>
<reference evidence="3 4" key="1">
    <citation type="journal article" date="2018" name="Genome Biol. Evol.">
        <title>Multiple Roots of Fruiting Body Formation in Amoebozoa.</title>
        <authorList>
            <person name="Hillmann F."/>
            <person name="Forbes G."/>
            <person name="Novohradska S."/>
            <person name="Ferling I."/>
            <person name="Riege K."/>
            <person name="Groth M."/>
            <person name="Westermann M."/>
            <person name="Marz M."/>
            <person name="Spaller T."/>
            <person name="Winckler T."/>
            <person name="Schaap P."/>
            <person name="Glockner G."/>
        </authorList>
    </citation>
    <scope>NUCLEOTIDE SEQUENCE [LARGE SCALE GENOMIC DNA]</scope>
    <source>
        <strain evidence="3 4">Jena</strain>
    </source>
</reference>
<evidence type="ECO:0000313" key="4">
    <source>
        <dbReference type="Proteomes" id="UP000241769"/>
    </source>
</evidence>
<comment type="similarity">
    <text evidence="1">Belongs to the TCTP family.</text>
</comment>
<dbReference type="FunFam" id="2.170.150.10:FF:000002">
    <property type="entry name" value="Translationally-controlled tumor protein homolog"/>
    <property type="match status" value="1"/>
</dbReference>
<evidence type="ECO:0000256" key="1">
    <source>
        <dbReference type="PROSITE-ProRule" id="PRU01133"/>
    </source>
</evidence>
<dbReference type="OrthoDB" id="10248936at2759"/>
<dbReference type="InterPro" id="IPR018105">
    <property type="entry name" value="Translational_control_tumour_p"/>
</dbReference>
<dbReference type="SUPFAM" id="SSF51316">
    <property type="entry name" value="Mss4-like"/>
    <property type="match status" value="1"/>
</dbReference>
<evidence type="ECO:0000259" key="2">
    <source>
        <dbReference type="PROSITE" id="PS51797"/>
    </source>
</evidence>
<feature type="domain" description="TCTP" evidence="2">
    <location>
        <begin position="1"/>
        <end position="169"/>
    </location>
</feature>
<dbReference type="Gene3D" id="2.170.150.10">
    <property type="entry name" value="Metal Binding Protein, Guanine Nucleotide Exchange Factor, Chain A"/>
    <property type="match status" value="1"/>
</dbReference>
<dbReference type="InterPro" id="IPR018103">
    <property type="entry name" value="Translation_control_tumour_CS"/>
</dbReference>
<dbReference type="InterPro" id="IPR011323">
    <property type="entry name" value="Mss4/transl-control_tumour"/>
</dbReference>
<gene>
    <name evidence="3" type="ORF">PROFUN_01580</name>
</gene>
<dbReference type="STRING" id="1890364.A0A2P6NTY4"/>
<dbReference type="PROSITE" id="PS51797">
    <property type="entry name" value="TCTP_3"/>
    <property type="match status" value="1"/>
</dbReference>
<organism evidence="3 4">
    <name type="scientific">Planoprotostelium fungivorum</name>
    <dbReference type="NCBI Taxonomy" id="1890364"/>
    <lineage>
        <taxon>Eukaryota</taxon>
        <taxon>Amoebozoa</taxon>
        <taxon>Evosea</taxon>
        <taxon>Variosea</taxon>
        <taxon>Cavosteliida</taxon>
        <taxon>Cavosteliaceae</taxon>
        <taxon>Planoprotostelium</taxon>
    </lineage>
</organism>
<accession>A0A2P6NTY4</accession>
<dbReference type="PANTHER" id="PTHR11991">
    <property type="entry name" value="TRANSLATIONALLY CONTROLLED TUMOR PROTEIN-RELATED"/>
    <property type="match status" value="1"/>
</dbReference>
<evidence type="ECO:0000313" key="3">
    <source>
        <dbReference type="EMBL" id="PRP87318.1"/>
    </source>
</evidence>
<protein>
    <recommendedName>
        <fullName evidence="2">TCTP domain-containing protein</fullName>
    </recommendedName>
</protein>
<sequence>MKLFKDILSGDELFSDSFPTTEVDDIVYEVETKMITKQEGNYDIGANASAEGGEEDEGFDPSVQQVNNLIDAMRLQQTAFDKKSYMVYIKEYMKKILSKLKETKPDRAEVFQAKIQPFVKKVLGEFDEYTFYTGENMDSEAMVPLSYYKEGETAPRFLFFKDGLSEEKV</sequence>
<dbReference type="FunCoup" id="A0A2P6NTY4">
    <property type="interactions" value="842"/>
</dbReference>
<keyword evidence="4" id="KW-1185">Reference proteome</keyword>
<dbReference type="PANTHER" id="PTHR11991:SF0">
    <property type="entry name" value="TRANSLATIONALLY-CONTROLLED TUMOR PROTEIN"/>
    <property type="match status" value="1"/>
</dbReference>
<dbReference type="GO" id="GO:0010507">
    <property type="term" value="P:negative regulation of autophagy"/>
    <property type="evidence" value="ECO:0007669"/>
    <property type="project" value="UniProtKB-ARBA"/>
</dbReference>
<comment type="caution">
    <text evidence="3">The sequence shown here is derived from an EMBL/GenBank/DDBJ whole genome shotgun (WGS) entry which is preliminary data.</text>
</comment>
<dbReference type="Pfam" id="PF00838">
    <property type="entry name" value="TCTP"/>
    <property type="match status" value="1"/>
</dbReference>